<feature type="modified residue" description="N6-(pyridoxal phosphate)lysine" evidence="9 10">
    <location>
        <position position="245"/>
    </location>
</feature>
<protein>
    <recommendedName>
        <fullName evidence="9">8-amino-7-oxononanoate synthase</fullName>
        <shortName evidence="9">AONS</shortName>
        <ecNumber evidence="9">2.3.1.47</ecNumber>
    </recommendedName>
    <alternativeName>
        <fullName evidence="9">7-keto-8-amino-pelargonic acid synthase</fullName>
        <shortName evidence="9">7-KAP synthase</shortName>
        <shortName evidence="9">KAPA synthase</shortName>
    </alternativeName>
    <alternativeName>
        <fullName evidence="9">8-amino-7-ketopelargonate synthase</fullName>
    </alternativeName>
</protein>
<evidence type="ECO:0000256" key="8">
    <source>
        <dbReference type="ARBA" id="ARBA00047715"/>
    </source>
</evidence>
<dbReference type="PANTHER" id="PTHR13693:SF100">
    <property type="entry name" value="8-AMINO-7-OXONONANOATE SYNTHASE"/>
    <property type="match status" value="1"/>
</dbReference>
<dbReference type="EMBL" id="LWSA01000147">
    <property type="protein sequence ID" value="OCX72243.1"/>
    <property type="molecule type" value="Genomic_DNA"/>
</dbReference>
<proteinExistence type="inferred from homology"/>
<comment type="caution">
    <text evidence="13">The sequence shown here is derived from an EMBL/GenBank/DDBJ whole genome shotgun (WGS) entry which is preliminary data.</text>
</comment>
<organism evidence="13 15">
    <name type="scientific">Acidithiobacillus thiooxidans</name>
    <name type="common">Thiobacillus thiooxidans</name>
    <dbReference type="NCBI Taxonomy" id="930"/>
    <lineage>
        <taxon>Bacteria</taxon>
        <taxon>Pseudomonadati</taxon>
        <taxon>Pseudomonadota</taxon>
        <taxon>Acidithiobacillia</taxon>
        <taxon>Acidithiobacillales</taxon>
        <taxon>Acidithiobacillaceae</taxon>
        <taxon>Acidithiobacillus</taxon>
    </lineage>
</organism>
<dbReference type="InterPro" id="IPR001917">
    <property type="entry name" value="Aminotrans_II_pyridoxalP_BS"/>
</dbReference>
<dbReference type="GO" id="GO:0008710">
    <property type="term" value="F:8-amino-7-oxononanoate synthase activity"/>
    <property type="evidence" value="ECO:0007669"/>
    <property type="project" value="UniProtKB-UniRule"/>
</dbReference>
<dbReference type="InterPro" id="IPR015424">
    <property type="entry name" value="PyrdxlP-dep_Trfase"/>
</dbReference>
<dbReference type="NCBIfam" id="TIGR00858">
    <property type="entry name" value="bioF"/>
    <property type="match status" value="1"/>
</dbReference>
<name>A0A1C2IGY7_ACITH</name>
<comment type="cofactor">
    <cofactor evidence="1 9 10">
        <name>pyridoxal 5'-phosphate</name>
        <dbReference type="ChEBI" id="CHEBI:597326"/>
    </cofactor>
</comment>
<evidence type="ECO:0000256" key="6">
    <source>
        <dbReference type="ARBA" id="ARBA00022756"/>
    </source>
</evidence>
<dbReference type="GO" id="GO:0009102">
    <property type="term" value="P:biotin biosynthetic process"/>
    <property type="evidence" value="ECO:0007669"/>
    <property type="project" value="UniProtKB-UniRule"/>
</dbReference>
<dbReference type="PROSITE" id="PS00599">
    <property type="entry name" value="AA_TRANSFER_CLASS_2"/>
    <property type="match status" value="1"/>
</dbReference>
<dbReference type="EC" id="2.3.1.47" evidence="9"/>
<reference evidence="13 14" key="1">
    <citation type="journal article" date="2016" name="Int. J. Mol. Sci.">
        <title>Comparative genomics of the extreme acidophile Acidithiobacillus thiooxidans reveals intraspecific divergence and niche adaptation.</title>
        <authorList>
            <person name="Zhang X."/>
            <person name="Feng X."/>
            <person name="Tao J."/>
            <person name="Ma L."/>
            <person name="Xiao Y."/>
            <person name="Liang Y."/>
            <person name="Liu X."/>
            <person name="Yin H."/>
        </authorList>
    </citation>
    <scope>NUCLEOTIDE SEQUENCE [LARGE SCALE GENOMIC DNA]</scope>
    <source>
        <strain evidence="12 14">A02</strain>
        <strain evidence="13">DXS-W</strain>
    </source>
</reference>
<dbReference type="OrthoDB" id="9807157at2"/>
<gene>
    <name evidence="9" type="primary">bioF</name>
    <name evidence="13" type="ORF">A6M23_03245</name>
    <name evidence="12" type="ORF">A6P07_10270</name>
</gene>
<feature type="binding site" evidence="9">
    <location>
        <position position="357"/>
    </location>
    <ligand>
        <name>substrate</name>
    </ligand>
</feature>
<dbReference type="InterPro" id="IPR022834">
    <property type="entry name" value="AONS_Proteobacteria"/>
</dbReference>
<evidence type="ECO:0000313" key="15">
    <source>
        <dbReference type="Proteomes" id="UP000095008"/>
    </source>
</evidence>
<dbReference type="HAMAP" id="MF_01693">
    <property type="entry name" value="BioF_aminotrans_2"/>
    <property type="match status" value="1"/>
</dbReference>
<dbReference type="Proteomes" id="UP000095008">
    <property type="component" value="Unassembled WGS sequence"/>
</dbReference>
<evidence type="ECO:0000256" key="3">
    <source>
        <dbReference type="ARBA" id="ARBA00010008"/>
    </source>
</evidence>
<evidence type="ECO:0000313" key="13">
    <source>
        <dbReference type="EMBL" id="OCX75251.1"/>
    </source>
</evidence>
<evidence type="ECO:0000256" key="4">
    <source>
        <dbReference type="ARBA" id="ARBA00011738"/>
    </source>
</evidence>
<feature type="binding site" evidence="9">
    <location>
        <position position="23"/>
    </location>
    <ligand>
        <name>substrate</name>
    </ligand>
</feature>
<dbReference type="InterPro" id="IPR004839">
    <property type="entry name" value="Aminotransferase_I/II_large"/>
</dbReference>
<evidence type="ECO:0000256" key="10">
    <source>
        <dbReference type="PIRSR" id="PIRSR604723-51"/>
    </source>
</evidence>
<dbReference type="InterPro" id="IPR004723">
    <property type="entry name" value="AONS_Archaea/Proteobacteria"/>
</dbReference>
<keyword evidence="15" id="KW-1185">Reference proteome</keyword>
<sequence length="389" mass="42145">MPDTAENTWSTQLADIRRQGLWRELQSLQPDPDADRPLFVDAEGRLLLSFASNDYLGLSREPALRQAAIAEMERSGVGAGAAPLLGGERPAHQALAADLARWLGVEAVLLFGSGYLANLGIISALVGRQDRVYADRLNHASLVDGVRLSGARLQRYRHGDMAHLQQLLERGTAGQAWIITDGVFSMDGDLAPLPEIVTLARRYQARIILDEAHAFGVLGAEGRGTLAHYQLDTHSVDVIMGTLGKAFGVYGAFVAGSQDLIDLLRNRARSFIYHTAMPAALAAAARASLQLLRDGEDRRARLVEHRDWLRAELPDAPWLPSATPIQGLVLGAATAAVQTAARLREAGLYCPAVRPPTVPKGSARLRITLSAAHHREDLTQLVTALREIL</sequence>
<evidence type="ECO:0000313" key="14">
    <source>
        <dbReference type="Proteomes" id="UP000094893"/>
    </source>
</evidence>
<dbReference type="Gene3D" id="3.90.1150.10">
    <property type="entry name" value="Aspartate Aminotransferase, domain 1"/>
    <property type="match status" value="1"/>
</dbReference>
<dbReference type="EMBL" id="LWRY01000019">
    <property type="protein sequence ID" value="OCX75251.1"/>
    <property type="molecule type" value="Genomic_DNA"/>
</dbReference>
<dbReference type="GO" id="GO:0030170">
    <property type="term" value="F:pyridoxal phosphate binding"/>
    <property type="evidence" value="ECO:0007669"/>
    <property type="project" value="UniProtKB-UniRule"/>
</dbReference>
<evidence type="ECO:0000256" key="5">
    <source>
        <dbReference type="ARBA" id="ARBA00022679"/>
    </source>
</evidence>
<dbReference type="Gene3D" id="3.40.640.10">
    <property type="entry name" value="Type I PLP-dependent aspartate aminotransferase-like (Major domain)"/>
    <property type="match status" value="1"/>
</dbReference>
<evidence type="ECO:0000256" key="9">
    <source>
        <dbReference type="HAMAP-Rule" id="MF_01693"/>
    </source>
</evidence>
<dbReference type="InterPro" id="IPR015422">
    <property type="entry name" value="PyrdxlP-dep_Trfase_small"/>
</dbReference>
<dbReference type="Proteomes" id="UP000094893">
    <property type="component" value="Unassembled WGS sequence"/>
</dbReference>
<dbReference type="InterPro" id="IPR050087">
    <property type="entry name" value="AON_synthase_class-II"/>
</dbReference>
<comment type="pathway">
    <text evidence="2 9">Cofactor biosynthesis; biotin biosynthesis.</text>
</comment>
<comment type="subunit">
    <text evidence="4 9">Homodimer.</text>
</comment>
<dbReference type="InterPro" id="IPR015421">
    <property type="entry name" value="PyrdxlP-dep_Trfase_major"/>
</dbReference>
<keyword evidence="5 9" id="KW-0808">Transferase</keyword>
<evidence type="ECO:0000256" key="1">
    <source>
        <dbReference type="ARBA" id="ARBA00001933"/>
    </source>
</evidence>
<evidence type="ECO:0000256" key="7">
    <source>
        <dbReference type="ARBA" id="ARBA00022898"/>
    </source>
</evidence>
<accession>A0A1C2IGY7</accession>
<feature type="binding site" evidence="9">
    <location>
        <position position="139"/>
    </location>
    <ligand>
        <name>substrate</name>
    </ligand>
</feature>
<dbReference type="UniPathway" id="UPA00078"/>
<evidence type="ECO:0000256" key="2">
    <source>
        <dbReference type="ARBA" id="ARBA00004746"/>
    </source>
</evidence>
<evidence type="ECO:0000313" key="12">
    <source>
        <dbReference type="EMBL" id="OCX72243.1"/>
    </source>
</evidence>
<feature type="binding site" evidence="9">
    <location>
        <begin position="114"/>
        <end position="115"/>
    </location>
    <ligand>
        <name>pyridoxal 5'-phosphate</name>
        <dbReference type="ChEBI" id="CHEBI:597326"/>
    </ligand>
</feature>
<dbReference type="STRING" id="930.GCA_002079865_02451"/>
<feature type="binding site" evidence="9">
    <location>
        <position position="213"/>
    </location>
    <ligand>
        <name>pyridoxal 5'-phosphate</name>
        <dbReference type="ChEBI" id="CHEBI:597326"/>
    </ligand>
</feature>
<dbReference type="SUPFAM" id="SSF53383">
    <property type="entry name" value="PLP-dependent transferases"/>
    <property type="match status" value="1"/>
</dbReference>
<evidence type="ECO:0000259" key="11">
    <source>
        <dbReference type="Pfam" id="PF00155"/>
    </source>
</evidence>
<feature type="binding site" evidence="9">
    <location>
        <position position="242"/>
    </location>
    <ligand>
        <name>pyridoxal 5'-phosphate</name>
        <dbReference type="ChEBI" id="CHEBI:597326"/>
    </ligand>
</feature>
<comment type="function">
    <text evidence="9">Catalyzes the decarboxylative condensation of pimeloyl-[acyl-carrier protein] and L-alanine to produce 8-amino-7-oxononanoate (AON), [acyl-carrier protein], and carbon dioxide.</text>
</comment>
<dbReference type="RefSeq" id="WP_024893364.1">
    <property type="nucleotide sequence ID" value="NZ_LWRY01000019.1"/>
</dbReference>
<keyword evidence="7 9" id="KW-0663">Pyridoxal phosphate</keyword>
<dbReference type="eggNOG" id="COG0156">
    <property type="taxonomic scope" value="Bacteria"/>
</dbReference>
<dbReference type="Pfam" id="PF00155">
    <property type="entry name" value="Aminotran_1_2"/>
    <property type="match status" value="1"/>
</dbReference>
<dbReference type="AlphaFoldDB" id="A0A1C2IGY7"/>
<keyword evidence="6 9" id="KW-0093">Biotin biosynthesis</keyword>
<dbReference type="PANTHER" id="PTHR13693">
    <property type="entry name" value="CLASS II AMINOTRANSFERASE/8-AMINO-7-OXONONANOATE SYNTHASE"/>
    <property type="match status" value="1"/>
</dbReference>
<feature type="domain" description="Aminotransferase class I/classII large" evidence="11">
    <location>
        <begin position="48"/>
        <end position="385"/>
    </location>
</feature>
<comment type="catalytic activity">
    <reaction evidence="8 9">
        <text>6-carboxyhexanoyl-[ACP] + L-alanine + H(+) = (8S)-8-amino-7-oxononanoate + holo-[ACP] + CO2</text>
        <dbReference type="Rhea" id="RHEA:42288"/>
        <dbReference type="Rhea" id="RHEA-COMP:9685"/>
        <dbReference type="Rhea" id="RHEA-COMP:9955"/>
        <dbReference type="ChEBI" id="CHEBI:15378"/>
        <dbReference type="ChEBI" id="CHEBI:16526"/>
        <dbReference type="ChEBI" id="CHEBI:57972"/>
        <dbReference type="ChEBI" id="CHEBI:64479"/>
        <dbReference type="ChEBI" id="CHEBI:78846"/>
        <dbReference type="ChEBI" id="CHEBI:149468"/>
        <dbReference type="EC" id="2.3.1.47"/>
    </reaction>
</comment>
<feature type="binding site" evidence="9">
    <location>
        <position position="185"/>
    </location>
    <ligand>
        <name>pyridoxal 5'-phosphate</name>
        <dbReference type="ChEBI" id="CHEBI:597326"/>
    </ligand>
</feature>
<comment type="similarity">
    <text evidence="3 9">Belongs to the class-II pyridoxal-phosphate-dependent aminotransferase family. BioF subfamily.</text>
</comment>